<dbReference type="EMBL" id="RJJX01000001">
    <property type="protein sequence ID" value="RUT80160.1"/>
    <property type="molecule type" value="Genomic_DNA"/>
</dbReference>
<evidence type="ECO:0000259" key="10">
    <source>
        <dbReference type="Pfam" id="PF01035"/>
    </source>
</evidence>
<evidence type="ECO:0000256" key="9">
    <source>
        <dbReference type="HAMAP-Rule" id="MF_00772"/>
    </source>
</evidence>
<evidence type="ECO:0000256" key="6">
    <source>
        <dbReference type="ARBA" id="ARBA00022763"/>
    </source>
</evidence>
<organism evidence="12 13">
    <name type="scientific">Ancylomarina longa</name>
    <dbReference type="NCBI Taxonomy" id="2487017"/>
    <lineage>
        <taxon>Bacteria</taxon>
        <taxon>Pseudomonadati</taxon>
        <taxon>Bacteroidota</taxon>
        <taxon>Bacteroidia</taxon>
        <taxon>Marinilabiliales</taxon>
        <taxon>Marinifilaceae</taxon>
        <taxon>Ancylomarina</taxon>
    </lineage>
</organism>
<dbReference type="Proteomes" id="UP000282985">
    <property type="component" value="Unassembled WGS sequence"/>
</dbReference>
<dbReference type="OrthoDB" id="9802228at2"/>
<dbReference type="InterPro" id="IPR023546">
    <property type="entry name" value="MGMT"/>
</dbReference>
<evidence type="ECO:0000256" key="8">
    <source>
        <dbReference type="ARBA" id="ARBA00049348"/>
    </source>
</evidence>
<evidence type="ECO:0000256" key="5">
    <source>
        <dbReference type="ARBA" id="ARBA00022679"/>
    </source>
</evidence>
<feature type="domain" description="Methylguanine DNA methyltransferase ribonuclease-like" evidence="11">
    <location>
        <begin position="1"/>
        <end position="70"/>
    </location>
</feature>
<dbReference type="CDD" id="cd06445">
    <property type="entry name" value="ATase"/>
    <property type="match status" value="1"/>
</dbReference>
<dbReference type="InterPro" id="IPR001497">
    <property type="entry name" value="MethylDNA_cys_MeTrfase_AS"/>
</dbReference>
<evidence type="ECO:0000256" key="3">
    <source>
        <dbReference type="ARBA" id="ARBA00022490"/>
    </source>
</evidence>
<gene>
    <name evidence="12" type="ORF">DLK05_02065</name>
</gene>
<comment type="catalytic activity">
    <reaction evidence="8 9">
        <text>a 6-O-methyl-2'-deoxyguanosine in DNA + L-cysteinyl-[protein] = S-methyl-L-cysteinyl-[protein] + a 2'-deoxyguanosine in DNA</text>
        <dbReference type="Rhea" id="RHEA:24000"/>
        <dbReference type="Rhea" id="RHEA-COMP:10131"/>
        <dbReference type="Rhea" id="RHEA-COMP:10132"/>
        <dbReference type="Rhea" id="RHEA-COMP:11367"/>
        <dbReference type="Rhea" id="RHEA-COMP:11368"/>
        <dbReference type="ChEBI" id="CHEBI:29950"/>
        <dbReference type="ChEBI" id="CHEBI:82612"/>
        <dbReference type="ChEBI" id="CHEBI:85445"/>
        <dbReference type="ChEBI" id="CHEBI:85448"/>
        <dbReference type="EC" id="2.1.1.63"/>
    </reaction>
</comment>
<dbReference type="NCBIfam" id="TIGR00589">
    <property type="entry name" value="ogt"/>
    <property type="match status" value="1"/>
</dbReference>
<dbReference type="SUPFAM" id="SSF53155">
    <property type="entry name" value="Methylated DNA-protein cysteine methyltransferase domain"/>
    <property type="match status" value="1"/>
</dbReference>
<reference evidence="12 13" key="1">
    <citation type="submission" date="2018-11" db="EMBL/GenBank/DDBJ databases">
        <title>Parancylomarina longa gen. nov., sp. nov., isolated from sediments of southern Okinawa.</title>
        <authorList>
            <person name="Fu T."/>
        </authorList>
    </citation>
    <scope>NUCLEOTIDE SEQUENCE [LARGE SCALE GENOMIC DNA]</scope>
    <source>
        <strain evidence="12 13">T3-2 S1-C</strain>
    </source>
</reference>
<dbReference type="PROSITE" id="PS00374">
    <property type="entry name" value="MGMT"/>
    <property type="match status" value="1"/>
</dbReference>
<evidence type="ECO:0000256" key="7">
    <source>
        <dbReference type="ARBA" id="ARBA00023204"/>
    </source>
</evidence>
<dbReference type="GO" id="GO:0003908">
    <property type="term" value="F:methylated-DNA-[protein]-cysteine S-methyltransferase activity"/>
    <property type="evidence" value="ECO:0007669"/>
    <property type="project" value="UniProtKB-UniRule"/>
</dbReference>
<feature type="domain" description="Methylated-DNA-[protein]-cysteine S-methyltransferase DNA binding" evidence="10">
    <location>
        <begin position="75"/>
        <end position="154"/>
    </location>
</feature>
<dbReference type="InterPro" id="IPR036217">
    <property type="entry name" value="MethylDNA_cys_MeTrfase_DNAb"/>
</dbReference>
<dbReference type="GO" id="GO:0006307">
    <property type="term" value="P:DNA alkylation repair"/>
    <property type="evidence" value="ECO:0007669"/>
    <property type="project" value="UniProtKB-UniRule"/>
</dbReference>
<comment type="similarity">
    <text evidence="2 9">Belongs to the MGMT family.</text>
</comment>
<feature type="active site" description="Nucleophile; methyl group acceptor" evidence="9">
    <location>
        <position position="126"/>
    </location>
</feature>
<name>A0A434AZZ5_9BACT</name>
<evidence type="ECO:0000259" key="11">
    <source>
        <dbReference type="Pfam" id="PF02870"/>
    </source>
</evidence>
<proteinExistence type="inferred from homology"/>
<dbReference type="HAMAP" id="MF_00772">
    <property type="entry name" value="OGT"/>
    <property type="match status" value="1"/>
</dbReference>
<dbReference type="InterPro" id="IPR014048">
    <property type="entry name" value="MethylDNA_cys_MeTrfase_DNA-bd"/>
</dbReference>
<dbReference type="SUPFAM" id="SSF46767">
    <property type="entry name" value="Methylated DNA-protein cysteine methyltransferase, C-terminal domain"/>
    <property type="match status" value="1"/>
</dbReference>
<comment type="function">
    <text evidence="9">Involved in the cellular defense against the biological effects of O6-methylguanine (O6-MeG) and O4-methylthymine (O4-MeT) in DNA. Repairs the methylated nucleobase in DNA by stoichiometrically transferring the methyl group to a cysteine residue in the enzyme. This is a suicide reaction: the enzyme is irreversibly inactivated.</text>
</comment>
<dbReference type="PANTHER" id="PTHR10815:SF5">
    <property type="entry name" value="METHYLATED-DNA--PROTEIN-CYSTEINE METHYLTRANSFERASE"/>
    <property type="match status" value="1"/>
</dbReference>
<keyword evidence="4 9" id="KW-0489">Methyltransferase</keyword>
<dbReference type="Pfam" id="PF01035">
    <property type="entry name" value="DNA_binding_1"/>
    <property type="match status" value="1"/>
</dbReference>
<keyword evidence="3 9" id="KW-0963">Cytoplasm</keyword>
<dbReference type="RefSeq" id="WP_127342304.1">
    <property type="nucleotide sequence ID" value="NZ_RJJX01000001.1"/>
</dbReference>
<dbReference type="InterPro" id="IPR008332">
    <property type="entry name" value="MethylG_MeTrfase_N"/>
</dbReference>
<dbReference type="Gene3D" id="3.30.160.70">
    <property type="entry name" value="Methylated DNA-protein cysteine methyltransferase domain"/>
    <property type="match status" value="1"/>
</dbReference>
<dbReference type="EC" id="2.1.1.63" evidence="9"/>
<evidence type="ECO:0000256" key="4">
    <source>
        <dbReference type="ARBA" id="ARBA00022603"/>
    </source>
</evidence>
<dbReference type="AlphaFoldDB" id="A0A434AZZ5"/>
<accession>A0A434AZZ5</accession>
<dbReference type="FunFam" id="1.10.10.10:FF:000214">
    <property type="entry name" value="Methylated-DNA--protein-cysteine methyltransferase"/>
    <property type="match status" value="1"/>
</dbReference>
<dbReference type="GO" id="GO:0005737">
    <property type="term" value="C:cytoplasm"/>
    <property type="evidence" value="ECO:0007669"/>
    <property type="project" value="UniProtKB-SubCell"/>
</dbReference>
<dbReference type="PANTHER" id="PTHR10815">
    <property type="entry name" value="METHYLATED-DNA--PROTEIN-CYSTEINE METHYLTRANSFERASE"/>
    <property type="match status" value="1"/>
</dbReference>
<dbReference type="InterPro" id="IPR036388">
    <property type="entry name" value="WH-like_DNA-bd_sf"/>
</dbReference>
<protein>
    <recommendedName>
        <fullName evidence="9">Methylated-DNA--protein-cysteine methyltransferase</fullName>
        <ecNumber evidence="9">2.1.1.63</ecNumber>
    </recommendedName>
    <alternativeName>
        <fullName evidence="9">6-O-methylguanine-DNA methyltransferase</fullName>
        <shortName evidence="9">MGMT</shortName>
    </alternativeName>
    <alternativeName>
        <fullName evidence="9">O-6-methylguanine-DNA-alkyltransferase</fullName>
    </alternativeName>
</protein>
<dbReference type="Gene3D" id="1.10.10.10">
    <property type="entry name" value="Winged helix-like DNA-binding domain superfamily/Winged helix DNA-binding domain"/>
    <property type="match status" value="1"/>
</dbReference>
<evidence type="ECO:0000313" key="13">
    <source>
        <dbReference type="Proteomes" id="UP000282985"/>
    </source>
</evidence>
<comment type="caution">
    <text evidence="12">The sequence shown here is derived from an EMBL/GenBank/DDBJ whole genome shotgun (WGS) entry which is preliminary data.</text>
</comment>
<evidence type="ECO:0000256" key="1">
    <source>
        <dbReference type="ARBA" id="ARBA00001286"/>
    </source>
</evidence>
<sequence length="167" mass="18690">MFYDTISSPIGNLLLLSSDAGLKKIIFSDHQNNISPNLNWIKDSFKLKEVKDQLLAYFHQELTQFNLMLAPDGTAFQKSIWKELQQIPYGTICSYQDIANSIGKPNACRAVGMANSLNPIPIIIPCHRVIGKNGKLTGYAGGLETKAKLLIIENIQMPNDFTQFKLF</sequence>
<dbReference type="GO" id="GO:0032259">
    <property type="term" value="P:methylation"/>
    <property type="evidence" value="ECO:0007669"/>
    <property type="project" value="UniProtKB-KW"/>
</dbReference>
<dbReference type="Pfam" id="PF02870">
    <property type="entry name" value="Methyltransf_1N"/>
    <property type="match status" value="1"/>
</dbReference>
<dbReference type="InterPro" id="IPR036631">
    <property type="entry name" value="MGMT_N_sf"/>
</dbReference>
<keyword evidence="7 9" id="KW-0234">DNA repair</keyword>
<comment type="miscellaneous">
    <text evidence="9">This enzyme catalyzes only one turnover and therefore is not strictly catalytic. According to one definition, an enzyme is a biocatalyst that acts repeatedly and over many reaction cycles.</text>
</comment>
<comment type="catalytic activity">
    <reaction evidence="1 9">
        <text>a 4-O-methyl-thymidine in DNA + L-cysteinyl-[protein] = a thymidine in DNA + S-methyl-L-cysteinyl-[protein]</text>
        <dbReference type="Rhea" id="RHEA:53428"/>
        <dbReference type="Rhea" id="RHEA-COMP:10131"/>
        <dbReference type="Rhea" id="RHEA-COMP:10132"/>
        <dbReference type="Rhea" id="RHEA-COMP:13555"/>
        <dbReference type="Rhea" id="RHEA-COMP:13556"/>
        <dbReference type="ChEBI" id="CHEBI:29950"/>
        <dbReference type="ChEBI" id="CHEBI:82612"/>
        <dbReference type="ChEBI" id="CHEBI:137386"/>
        <dbReference type="ChEBI" id="CHEBI:137387"/>
        <dbReference type="EC" id="2.1.1.63"/>
    </reaction>
</comment>
<evidence type="ECO:0000256" key="2">
    <source>
        <dbReference type="ARBA" id="ARBA00008711"/>
    </source>
</evidence>
<keyword evidence="13" id="KW-1185">Reference proteome</keyword>
<keyword evidence="6 9" id="KW-0227">DNA damage</keyword>
<comment type="subcellular location">
    <subcellularLocation>
        <location evidence="9">Cytoplasm</location>
    </subcellularLocation>
</comment>
<keyword evidence="5 9" id="KW-0808">Transferase</keyword>
<evidence type="ECO:0000313" key="12">
    <source>
        <dbReference type="EMBL" id="RUT80160.1"/>
    </source>
</evidence>